<feature type="transmembrane region" description="Helical" evidence="1">
    <location>
        <begin position="440"/>
        <end position="464"/>
    </location>
</feature>
<keyword evidence="1" id="KW-1133">Transmembrane helix</keyword>
<feature type="transmembrane region" description="Helical" evidence="1">
    <location>
        <begin position="70"/>
        <end position="89"/>
    </location>
</feature>
<keyword evidence="1" id="KW-0472">Membrane</keyword>
<keyword evidence="3" id="KW-1185">Reference proteome</keyword>
<feature type="transmembrane region" description="Helical" evidence="1">
    <location>
        <begin position="101"/>
        <end position="120"/>
    </location>
</feature>
<dbReference type="RefSeq" id="WP_203745239.1">
    <property type="nucleotide sequence ID" value="NZ_BONF01000011.1"/>
</dbReference>
<organism evidence="2 3">
    <name type="scientific">Catellatospora bangladeshensis</name>
    <dbReference type="NCBI Taxonomy" id="310355"/>
    <lineage>
        <taxon>Bacteria</taxon>
        <taxon>Bacillati</taxon>
        <taxon>Actinomycetota</taxon>
        <taxon>Actinomycetes</taxon>
        <taxon>Micromonosporales</taxon>
        <taxon>Micromonosporaceae</taxon>
        <taxon>Catellatospora</taxon>
    </lineage>
</organism>
<feature type="transmembrane region" description="Helical" evidence="1">
    <location>
        <begin position="26"/>
        <end position="50"/>
    </location>
</feature>
<feature type="transmembrane region" description="Helical" evidence="1">
    <location>
        <begin position="360"/>
        <end position="379"/>
    </location>
</feature>
<accession>A0A8J3JLH1</accession>
<dbReference type="Proteomes" id="UP000601223">
    <property type="component" value="Unassembled WGS sequence"/>
</dbReference>
<evidence type="ECO:0000313" key="2">
    <source>
        <dbReference type="EMBL" id="GIF81075.1"/>
    </source>
</evidence>
<feature type="transmembrane region" description="Helical" evidence="1">
    <location>
        <begin position="308"/>
        <end position="327"/>
    </location>
</feature>
<dbReference type="AlphaFoldDB" id="A0A8J3JLH1"/>
<keyword evidence="1" id="KW-0812">Transmembrane</keyword>
<proteinExistence type="predicted"/>
<name>A0A8J3JLH1_9ACTN</name>
<feature type="transmembrane region" description="Helical" evidence="1">
    <location>
        <begin position="416"/>
        <end position="433"/>
    </location>
</feature>
<feature type="transmembrane region" description="Helical" evidence="1">
    <location>
        <begin position="391"/>
        <end position="410"/>
    </location>
</feature>
<evidence type="ECO:0008006" key="4">
    <source>
        <dbReference type="Google" id="ProtNLM"/>
    </source>
</evidence>
<gene>
    <name evidence="2" type="ORF">Cba03nite_24240</name>
</gene>
<evidence type="ECO:0000256" key="1">
    <source>
        <dbReference type="SAM" id="Phobius"/>
    </source>
</evidence>
<evidence type="ECO:0000313" key="3">
    <source>
        <dbReference type="Proteomes" id="UP000601223"/>
    </source>
</evidence>
<feature type="transmembrane region" description="Helical" evidence="1">
    <location>
        <begin position="270"/>
        <end position="296"/>
    </location>
</feature>
<dbReference type="EMBL" id="BONF01000011">
    <property type="protein sequence ID" value="GIF81075.1"/>
    <property type="molecule type" value="Genomic_DNA"/>
</dbReference>
<feature type="transmembrane region" description="Helical" evidence="1">
    <location>
        <begin position="217"/>
        <end position="250"/>
    </location>
</feature>
<reference evidence="2 3" key="1">
    <citation type="submission" date="2021-01" db="EMBL/GenBank/DDBJ databases">
        <title>Whole genome shotgun sequence of Catellatospora bangladeshensis NBRC 107357.</title>
        <authorList>
            <person name="Komaki H."/>
            <person name="Tamura T."/>
        </authorList>
    </citation>
    <scope>NUCLEOTIDE SEQUENCE [LARGE SCALE GENOMIC DNA]</scope>
    <source>
        <strain evidence="2 3">NBRC 107357</strain>
    </source>
</reference>
<sequence>MNEVLLEERVAAAAPTGTDGSRVPRLVAWPVLAGAGLTVLVVVAMLLRLLPTGSREGGWTYPYDRLAGQWHVLWPAAVAVPVVLGLLWLSRRAPARFDAAVAVGWFAAAVPVQLLLRVYALPSLGQVVASDRANSFYSPSQRWGFTEFLGNYMGLVEQLPPHARTNMPGKTLLYFGLDALGLSPAGMGVAIVVLANLSAVLLWLIVRELTGDRTLALYTLVLGLFVPGTLYFTPVLNALSPVPILLALWLHVRFLRTRRLGWALGLGAALYLVVFFEALPLVLGLVFAALLGVALWRRSLAWRDVLRLVGWAVAGFAACYAALRLSFGYDLFDNFGYVLADANDFNERHRPYGMWLSRNLWYLAMAAGFASCLLLAVAAVDAVRRRSAHPVAVLVLSGLAVLAVLDLWGINRGETVRLWIFMAVFLQVGAAWLCTRTARFWPAAIVVAASIAQAAAGLAMIGFVRI</sequence>
<protein>
    <recommendedName>
        <fullName evidence="4">Glycosyltransferase RgtA/B/C/D-like domain-containing protein</fullName>
    </recommendedName>
</protein>
<feature type="transmembrane region" description="Helical" evidence="1">
    <location>
        <begin position="185"/>
        <end position="205"/>
    </location>
</feature>
<comment type="caution">
    <text evidence="2">The sequence shown here is derived from an EMBL/GenBank/DDBJ whole genome shotgun (WGS) entry which is preliminary data.</text>
</comment>